<dbReference type="EMBL" id="CP002408">
    <property type="protein sequence ID" value="AFU59101.1"/>
    <property type="molecule type" value="Genomic_DNA"/>
</dbReference>
<dbReference type="STRING" id="1237085.Ngar_c21710"/>
<dbReference type="InterPro" id="IPR044044">
    <property type="entry name" value="DUF5679"/>
</dbReference>
<organism evidence="2 3">
    <name type="scientific">Nitrososphaera gargensis (strain Ga9.2)</name>
    <dbReference type="NCBI Taxonomy" id="1237085"/>
    <lineage>
        <taxon>Archaea</taxon>
        <taxon>Nitrososphaerota</taxon>
        <taxon>Nitrososphaeria</taxon>
        <taxon>Nitrososphaerales</taxon>
        <taxon>Nitrososphaeraceae</taxon>
        <taxon>Nitrososphaera</taxon>
    </lineage>
</organism>
<evidence type="ECO:0000313" key="3">
    <source>
        <dbReference type="Proteomes" id="UP000008037"/>
    </source>
</evidence>
<dbReference type="AlphaFoldDB" id="K0ICK8"/>
<protein>
    <recommendedName>
        <fullName evidence="1">DUF5679 domain-containing protein</fullName>
    </recommendedName>
</protein>
<dbReference type="KEGG" id="nga:Ngar_c21710"/>
<evidence type="ECO:0000313" key="2">
    <source>
        <dbReference type="EMBL" id="AFU59101.1"/>
    </source>
</evidence>
<reference evidence="2 3" key="1">
    <citation type="journal article" date="2012" name="Environ. Microbiol.">
        <title>The genome of the ammonia-oxidizing Candidatus Nitrososphaera gargensis: insights into metabolic versatility and environmental adaptations.</title>
        <authorList>
            <person name="Spang A."/>
            <person name="Poehlein A."/>
            <person name="Offre P."/>
            <person name="Zumbragel S."/>
            <person name="Haider S."/>
            <person name="Rychlik N."/>
            <person name="Nowka B."/>
            <person name="Schmeisser C."/>
            <person name="Lebedeva E.V."/>
            <person name="Rattei T."/>
            <person name="Bohm C."/>
            <person name="Schmid M."/>
            <person name="Galushko A."/>
            <person name="Hatzenpichler R."/>
            <person name="Weinmaier T."/>
            <person name="Daniel R."/>
            <person name="Schleper C."/>
            <person name="Spieck E."/>
            <person name="Streit W."/>
            <person name="Wagner M."/>
        </authorList>
    </citation>
    <scope>NUCLEOTIDE SEQUENCE [LARGE SCALE GENOMIC DNA]</scope>
    <source>
        <strain evidence="3">Ga9.2</strain>
    </source>
</reference>
<dbReference type="Proteomes" id="UP000008037">
    <property type="component" value="Chromosome"/>
</dbReference>
<keyword evidence="3" id="KW-1185">Reference proteome</keyword>
<dbReference type="InParanoid" id="K0ICK8"/>
<proteinExistence type="predicted"/>
<dbReference type="Pfam" id="PF18930">
    <property type="entry name" value="DUF5679"/>
    <property type="match status" value="1"/>
</dbReference>
<dbReference type="HOGENOM" id="CLU_2730558_0_0_2"/>
<feature type="domain" description="DUF5679" evidence="1">
    <location>
        <begin position="6"/>
        <end position="43"/>
    </location>
</feature>
<evidence type="ECO:0000259" key="1">
    <source>
        <dbReference type="Pfam" id="PF18930"/>
    </source>
</evidence>
<sequence>MEKMTYCTKCKDTVVISNAKYTRLANNRAIIEGFCSRCGDHLIKASIMPKSFTLKVGRK</sequence>
<dbReference type="BioCyc" id="CNIT1237085:G1324-2169-MONOMER"/>
<gene>
    <name evidence="2" type="ordered locus">Ngar_c21710</name>
</gene>
<name>K0ICK8_NITGG</name>
<accession>K0ICK8</accession>